<protein>
    <submittedName>
        <fullName evidence="2">Uncharacterized protein</fullName>
    </submittedName>
</protein>
<dbReference type="Proteomes" id="UP001472677">
    <property type="component" value="Unassembled WGS sequence"/>
</dbReference>
<gene>
    <name evidence="2" type="ORF">V6N12_050764</name>
</gene>
<sequence>MSGELDSLARQNHMDASTSGGNMDTHSQVPYYEVELSMEEDAMDDSNGMEENGSVAQELPHPKRAIRARLWETLLKLDPGDDSL</sequence>
<evidence type="ECO:0000313" key="2">
    <source>
        <dbReference type="EMBL" id="KAK8600919.1"/>
    </source>
</evidence>
<evidence type="ECO:0000313" key="3">
    <source>
        <dbReference type="Proteomes" id="UP001472677"/>
    </source>
</evidence>
<feature type="region of interest" description="Disordered" evidence="1">
    <location>
        <begin position="41"/>
        <end position="63"/>
    </location>
</feature>
<reference evidence="2 3" key="1">
    <citation type="journal article" date="2024" name="G3 (Bethesda)">
        <title>Genome assembly of Hibiscus sabdariffa L. provides insights into metabolisms of medicinal natural products.</title>
        <authorList>
            <person name="Kim T."/>
        </authorList>
    </citation>
    <scope>NUCLEOTIDE SEQUENCE [LARGE SCALE GENOMIC DNA]</scope>
    <source>
        <strain evidence="2">TK-2024</strain>
        <tissue evidence="2">Old leaves</tissue>
    </source>
</reference>
<accession>A0ABR2GF36</accession>
<name>A0ABR2GF36_9ROSI</name>
<proteinExistence type="predicted"/>
<feature type="compositionally biased region" description="Polar residues" evidence="1">
    <location>
        <begin position="14"/>
        <end position="27"/>
    </location>
</feature>
<dbReference type="EMBL" id="JBBPBM010000001">
    <property type="protein sequence ID" value="KAK8600919.1"/>
    <property type="molecule type" value="Genomic_DNA"/>
</dbReference>
<comment type="caution">
    <text evidence="2">The sequence shown here is derived from an EMBL/GenBank/DDBJ whole genome shotgun (WGS) entry which is preliminary data.</text>
</comment>
<keyword evidence="3" id="KW-1185">Reference proteome</keyword>
<organism evidence="2 3">
    <name type="scientific">Hibiscus sabdariffa</name>
    <name type="common">roselle</name>
    <dbReference type="NCBI Taxonomy" id="183260"/>
    <lineage>
        <taxon>Eukaryota</taxon>
        <taxon>Viridiplantae</taxon>
        <taxon>Streptophyta</taxon>
        <taxon>Embryophyta</taxon>
        <taxon>Tracheophyta</taxon>
        <taxon>Spermatophyta</taxon>
        <taxon>Magnoliopsida</taxon>
        <taxon>eudicotyledons</taxon>
        <taxon>Gunneridae</taxon>
        <taxon>Pentapetalae</taxon>
        <taxon>rosids</taxon>
        <taxon>malvids</taxon>
        <taxon>Malvales</taxon>
        <taxon>Malvaceae</taxon>
        <taxon>Malvoideae</taxon>
        <taxon>Hibiscus</taxon>
    </lineage>
</organism>
<evidence type="ECO:0000256" key="1">
    <source>
        <dbReference type="SAM" id="MobiDB-lite"/>
    </source>
</evidence>
<feature type="region of interest" description="Disordered" evidence="1">
    <location>
        <begin position="1"/>
        <end position="27"/>
    </location>
</feature>